<feature type="transmembrane region" description="Helical" evidence="7">
    <location>
        <begin position="14"/>
        <end position="32"/>
    </location>
</feature>
<evidence type="ECO:0000256" key="6">
    <source>
        <dbReference type="ARBA" id="ARBA00048528"/>
    </source>
</evidence>
<proteinExistence type="inferred from homology"/>
<dbReference type="InterPro" id="IPR001917">
    <property type="entry name" value="Aminotrans_II_pyridoxalP_BS"/>
</dbReference>
<name>A0ABN9X1D0_9DINO</name>
<dbReference type="PROSITE" id="PS00599">
    <property type="entry name" value="AA_TRANSFER_CLASS_2"/>
    <property type="match status" value="1"/>
</dbReference>
<evidence type="ECO:0000256" key="4">
    <source>
        <dbReference type="ARBA" id="ARBA00022679"/>
    </source>
</evidence>
<dbReference type="SUPFAM" id="SSF53383">
    <property type="entry name" value="PLP-dependent transferases"/>
    <property type="match status" value="2"/>
</dbReference>
<feature type="domain" description="Aminotransferase class I/classII large" evidence="8">
    <location>
        <begin position="261"/>
        <end position="623"/>
    </location>
</feature>
<accession>A0ABN9X1D0</accession>
<comment type="caution">
    <text evidence="9">The sequence shown here is derived from an EMBL/GenBank/DDBJ whole genome shotgun (WGS) entry which is preliminary data.</text>
</comment>
<dbReference type="InterPro" id="IPR015421">
    <property type="entry name" value="PyrdxlP-dep_Trfase_major"/>
</dbReference>
<keyword evidence="7" id="KW-1133">Transmembrane helix</keyword>
<comment type="cofactor">
    <cofactor evidence="1">
        <name>pyridoxal 5'-phosphate</name>
        <dbReference type="ChEBI" id="CHEBI:597326"/>
    </cofactor>
</comment>
<gene>
    <name evidence="9" type="ORF">PCOR1329_LOCUS71473</name>
</gene>
<dbReference type="PANTHER" id="PTHR13693">
    <property type="entry name" value="CLASS II AMINOTRANSFERASE/8-AMINO-7-OXONONANOATE SYNTHASE"/>
    <property type="match status" value="1"/>
</dbReference>
<evidence type="ECO:0000256" key="7">
    <source>
        <dbReference type="SAM" id="Phobius"/>
    </source>
</evidence>
<evidence type="ECO:0000256" key="3">
    <source>
        <dbReference type="ARBA" id="ARBA00013220"/>
    </source>
</evidence>
<dbReference type="Pfam" id="PF00155">
    <property type="entry name" value="Aminotran_1_2"/>
    <property type="match status" value="2"/>
</dbReference>
<sequence>MAAVEAAALADPGLFWPCALLAGALGVLMAMLDDVKPVEGGNPTSHLGECADHADALFADYLGSGVGLGVLEPMWRLFTPDGLLWTLLTGWYPRDEAGALGLGGLAAAAGLLASSAAACLAHLARALCLCPRRRGKPASAAPSTSGAPAKPERIHMSLAVEAHAYWGYLRLFVLGAVREYIIRVWALCGSAPAKRYIARDQWNSGWVEFYFQHMYKNIADCFNRPIASAPDASVDVVTRERSGGLWFRPLHDFQCTSSTTTCVNLASYNYLGFGGVDEFCTPAARAAALESGFSAGGTRTEGGTMPVHLELEKQIAEYLNKEDAMVLGMGFATNSAVLPALFEARAGGAGVLVLSDKLNHRSIVEGVRLSGATVRAFSHNDMGDLEAQLRRAAEEGQPGGKPWRKVFIVVEGIYSMEGDFCRLREIVTLKNRYPDAYLYLDEAHSIGAVGATGRGVTELLGVPTAEVDVMMGTFTKSFGSAGGYVAASKEVISALRRNAPGSAYASAMAPPCAAQALAALRLITGEIGGSVGAQKLAQIRDNANFFRTRLEEEGFKVLGDVDSPIVPVMLHHPNKMAKFSRACLERGIAVVIVGYPAVPVLYERVRFCISASHTRQQLAEVVSTVTEIGRSIGVLFEKSISRAEFAARAELDAAYAAWLRTAPLELRGFAPPAQAAAAWAPEAVAPAAPALEGIQALALEAAVAAEPRGAGLDVRLFDPLGWSARPPEAARQAISSAMQKYGFGSCGPRGFYGSTMPHMDLEKALMLFLRTESAISYSAGCATMSSVLPALVQPGDRVVVDSEASLGIRTGLRLCRAEVRWVEHGSLAGVRAALAEPPPLAGKGPKAAAKLRRTFIIVEALCPRTGLVAPLADLVRLKEEHGALLVLDESLSFGTLGAHGRGLCEHAGVATGSVDDAIVGSLEHAVAGVGGFCAGRRGLVEHQRLAGAGYCFSAACPPSACSAATAMMAELASEQGAAQVARLGARAAALHGALRAAVAASSAALELTGSPESYVQHLRWTGAADLAEEQLLGIASRCAAAGVRAQVCSPSRLHAEGAFGARVGAPVTAAASLRFCASTRLTDEDILSIGEVVSRVLKAQ</sequence>
<comment type="catalytic activity">
    <reaction evidence="6">
        <text>L-serine + hexadecanoyl-CoA + H(+) = 3-oxosphinganine + CO2 + CoA</text>
        <dbReference type="Rhea" id="RHEA:14761"/>
        <dbReference type="ChEBI" id="CHEBI:15378"/>
        <dbReference type="ChEBI" id="CHEBI:16526"/>
        <dbReference type="ChEBI" id="CHEBI:33384"/>
        <dbReference type="ChEBI" id="CHEBI:57287"/>
        <dbReference type="ChEBI" id="CHEBI:57379"/>
        <dbReference type="ChEBI" id="CHEBI:58299"/>
        <dbReference type="EC" id="2.3.1.50"/>
    </reaction>
</comment>
<dbReference type="InterPro" id="IPR050087">
    <property type="entry name" value="AON_synthase_class-II"/>
</dbReference>
<reference evidence="9" key="1">
    <citation type="submission" date="2023-10" db="EMBL/GenBank/DDBJ databases">
        <authorList>
            <person name="Chen Y."/>
            <person name="Shah S."/>
            <person name="Dougan E. K."/>
            <person name="Thang M."/>
            <person name="Chan C."/>
        </authorList>
    </citation>
    <scope>NUCLEOTIDE SEQUENCE [LARGE SCALE GENOMIC DNA]</scope>
</reference>
<keyword evidence="7" id="KW-0472">Membrane</keyword>
<dbReference type="EMBL" id="CAUYUJ010019493">
    <property type="protein sequence ID" value="CAK0891543.1"/>
    <property type="molecule type" value="Genomic_DNA"/>
</dbReference>
<dbReference type="InterPro" id="IPR015422">
    <property type="entry name" value="PyrdxlP-dep_Trfase_small"/>
</dbReference>
<dbReference type="Gene3D" id="3.90.1150.10">
    <property type="entry name" value="Aspartate Aminotransferase, domain 1"/>
    <property type="match status" value="1"/>
</dbReference>
<dbReference type="CDD" id="cd06454">
    <property type="entry name" value="KBL_like"/>
    <property type="match status" value="1"/>
</dbReference>
<keyword evidence="7" id="KW-0812">Transmembrane</keyword>
<dbReference type="PANTHER" id="PTHR13693:SF3">
    <property type="entry name" value="LD36009P"/>
    <property type="match status" value="1"/>
</dbReference>
<evidence type="ECO:0000256" key="5">
    <source>
        <dbReference type="ARBA" id="ARBA00022898"/>
    </source>
</evidence>
<evidence type="ECO:0000259" key="8">
    <source>
        <dbReference type="Pfam" id="PF00155"/>
    </source>
</evidence>
<protein>
    <recommendedName>
        <fullName evidence="3">serine C-palmitoyltransferase</fullName>
        <ecNumber evidence="3">2.3.1.50</ecNumber>
    </recommendedName>
</protein>
<dbReference type="EC" id="2.3.1.50" evidence="3"/>
<dbReference type="Gene3D" id="3.40.640.10">
    <property type="entry name" value="Type I PLP-dependent aspartate aminotransferase-like (Major domain)"/>
    <property type="match status" value="2"/>
</dbReference>
<comment type="similarity">
    <text evidence="2">Belongs to the class-II pyridoxal-phosphate-dependent aminotransferase family.</text>
</comment>
<evidence type="ECO:0000256" key="2">
    <source>
        <dbReference type="ARBA" id="ARBA00008392"/>
    </source>
</evidence>
<keyword evidence="10" id="KW-1185">Reference proteome</keyword>
<keyword evidence="5" id="KW-0663">Pyridoxal phosphate</keyword>
<dbReference type="InterPro" id="IPR004839">
    <property type="entry name" value="Aminotransferase_I/II_large"/>
</dbReference>
<organism evidence="9 10">
    <name type="scientific">Prorocentrum cordatum</name>
    <dbReference type="NCBI Taxonomy" id="2364126"/>
    <lineage>
        <taxon>Eukaryota</taxon>
        <taxon>Sar</taxon>
        <taxon>Alveolata</taxon>
        <taxon>Dinophyceae</taxon>
        <taxon>Prorocentrales</taxon>
        <taxon>Prorocentraceae</taxon>
        <taxon>Prorocentrum</taxon>
    </lineage>
</organism>
<evidence type="ECO:0000313" key="10">
    <source>
        <dbReference type="Proteomes" id="UP001189429"/>
    </source>
</evidence>
<evidence type="ECO:0000256" key="1">
    <source>
        <dbReference type="ARBA" id="ARBA00001933"/>
    </source>
</evidence>
<feature type="domain" description="Aminotransferase class I/classII large" evidence="8">
    <location>
        <begin position="726"/>
        <end position="1023"/>
    </location>
</feature>
<dbReference type="Proteomes" id="UP001189429">
    <property type="component" value="Unassembled WGS sequence"/>
</dbReference>
<dbReference type="InterPro" id="IPR015424">
    <property type="entry name" value="PyrdxlP-dep_Trfase"/>
</dbReference>
<keyword evidence="4" id="KW-0808">Transferase</keyword>
<evidence type="ECO:0000313" key="9">
    <source>
        <dbReference type="EMBL" id="CAK0891543.1"/>
    </source>
</evidence>